<accession>A0A061S4L4</accession>
<organism evidence="2">
    <name type="scientific">Tetraselmis sp. GSL018</name>
    <dbReference type="NCBI Taxonomy" id="582737"/>
    <lineage>
        <taxon>Eukaryota</taxon>
        <taxon>Viridiplantae</taxon>
        <taxon>Chlorophyta</taxon>
        <taxon>core chlorophytes</taxon>
        <taxon>Chlorodendrophyceae</taxon>
        <taxon>Chlorodendrales</taxon>
        <taxon>Chlorodendraceae</taxon>
        <taxon>Tetraselmis</taxon>
    </lineage>
</organism>
<protein>
    <submittedName>
        <fullName evidence="2">Uncharacterized protein</fullName>
    </submittedName>
</protein>
<feature type="non-terminal residue" evidence="2">
    <location>
        <position position="174"/>
    </location>
</feature>
<proteinExistence type="predicted"/>
<feature type="compositionally biased region" description="Basic residues" evidence="1">
    <location>
        <begin position="121"/>
        <end position="132"/>
    </location>
</feature>
<feature type="region of interest" description="Disordered" evidence="1">
    <location>
        <begin position="1"/>
        <end position="134"/>
    </location>
</feature>
<evidence type="ECO:0000313" key="2">
    <source>
        <dbReference type="EMBL" id="JAC77959.1"/>
    </source>
</evidence>
<reference evidence="2" key="1">
    <citation type="submission" date="2014-05" db="EMBL/GenBank/DDBJ databases">
        <title>The transcriptome of the halophilic microalga Tetraselmis sp. GSL018 isolated from the Great Salt Lake, Utah.</title>
        <authorList>
            <person name="Jinkerson R.E."/>
            <person name="D'Adamo S."/>
            <person name="Posewitz M.C."/>
        </authorList>
    </citation>
    <scope>NUCLEOTIDE SEQUENCE</scope>
    <source>
        <strain evidence="2">GSL018</strain>
    </source>
</reference>
<sequence length="174" mass="18203">TGRGCAQAPAPPARRRGPQRPPPGPRGSGAAALGTEGAATTGAGCKPTPLSSAGVAPALARLDPSKEDLPWHSPGRGAGSLGSSARQAEEEEEPVRTAEKLRAPLPPCPVKTRKTQIPGRRPLHLPRPRAGRPKPLSFLSYLRYKPQGLGGNSPPGRLRCIEHLARRHFCPPAG</sequence>
<gene>
    <name evidence="2" type="ORF">TSPGSL018_16385</name>
</gene>
<evidence type="ECO:0000256" key="1">
    <source>
        <dbReference type="SAM" id="MobiDB-lite"/>
    </source>
</evidence>
<name>A0A061S4L4_9CHLO</name>
<feature type="compositionally biased region" description="Low complexity" evidence="1">
    <location>
        <begin position="28"/>
        <end position="44"/>
    </location>
</feature>
<dbReference type="EMBL" id="GBEZ01007512">
    <property type="protein sequence ID" value="JAC77959.1"/>
    <property type="molecule type" value="Transcribed_RNA"/>
</dbReference>
<feature type="non-terminal residue" evidence="2">
    <location>
        <position position="1"/>
    </location>
</feature>
<dbReference type="AlphaFoldDB" id="A0A061S4L4"/>